<keyword evidence="1" id="KW-0597">Phosphoprotein</keyword>
<dbReference type="EMBL" id="VZRB01000024">
    <property type="protein sequence ID" value="KAB1142488.1"/>
    <property type="molecule type" value="Genomic_DNA"/>
</dbReference>
<name>A0A6H9UUK7_9ACTN</name>
<comment type="caution">
    <text evidence="3">The sequence shown here is derived from an EMBL/GenBank/DDBJ whole genome shotgun (WGS) entry which is preliminary data.</text>
</comment>
<feature type="modified residue" description="4-aspartylphosphate" evidence="1">
    <location>
        <position position="63"/>
    </location>
</feature>
<evidence type="ECO:0000259" key="2">
    <source>
        <dbReference type="PROSITE" id="PS50110"/>
    </source>
</evidence>
<dbReference type="PROSITE" id="PS50110">
    <property type="entry name" value="RESPONSE_REGULATORY"/>
    <property type="match status" value="1"/>
</dbReference>
<dbReference type="SMART" id="SM00448">
    <property type="entry name" value="REC"/>
    <property type="match status" value="1"/>
</dbReference>
<gene>
    <name evidence="3" type="ORF">F7R91_28670</name>
</gene>
<dbReference type="SUPFAM" id="SSF52172">
    <property type="entry name" value="CheY-like"/>
    <property type="match status" value="1"/>
</dbReference>
<protein>
    <submittedName>
        <fullName evidence="3">Response regulator transcription factor</fullName>
    </submittedName>
</protein>
<reference evidence="3 4" key="1">
    <citation type="submission" date="2019-09" db="EMBL/GenBank/DDBJ databases">
        <title>Screening of Novel Bioactive Compounds from Soil-Associated.</title>
        <authorList>
            <person name="Zhao S."/>
        </authorList>
    </citation>
    <scope>NUCLEOTIDE SEQUENCE [LARGE SCALE GENOMIC DNA]</scope>
    <source>
        <strain evidence="3 4">HIT-DPA4</strain>
    </source>
</reference>
<evidence type="ECO:0000313" key="4">
    <source>
        <dbReference type="Proteomes" id="UP000442707"/>
    </source>
</evidence>
<keyword evidence="4" id="KW-1185">Reference proteome</keyword>
<feature type="domain" description="Response regulatory" evidence="2">
    <location>
        <begin position="12"/>
        <end position="127"/>
    </location>
</feature>
<dbReference type="InterPro" id="IPR011006">
    <property type="entry name" value="CheY-like_superfamily"/>
</dbReference>
<evidence type="ECO:0000256" key="1">
    <source>
        <dbReference type="PROSITE-ProRule" id="PRU00169"/>
    </source>
</evidence>
<dbReference type="InterPro" id="IPR001789">
    <property type="entry name" value="Sig_transdc_resp-reg_receiver"/>
</dbReference>
<organism evidence="3 4">
    <name type="scientific">Streptomyces luteolifulvus</name>
    <dbReference type="NCBI Taxonomy" id="2615112"/>
    <lineage>
        <taxon>Bacteria</taxon>
        <taxon>Bacillati</taxon>
        <taxon>Actinomycetota</taxon>
        <taxon>Actinomycetes</taxon>
        <taxon>Kitasatosporales</taxon>
        <taxon>Streptomycetaceae</taxon>
        <taxon>Streptomyces</taxon>
    </lineage>
</organism>
<evidence type="ECO:0000313" key="3">
    <source>
        <dbReference type="EMBL" id="KAB1142488.1"/>
    </source>
</evidence>
<dbReference type="Gene3D" id="3.40.50.2300">
    <property type="match status" value="1"/>
</dbReference>
<proteinExistence type="predicted"/>
<dbReference type="Proteomes" id="UP000442707">
    <property type="component" value="Unassembled WGS sequence"/>
</dbReference>
<accession>A0A6H9UUK7</accession>
<dbReference type="GO" id="GO:0000160">
    <property type="term" value="P:phosphorelay signal transduction system"/>
    <property type="evidence" value="ECO:0007669"/>
    <property type="project" value="InterPro"/>
</dbReference>
<dbReference type="RefSeq" id="WP_150953096.1">
    <property type="nucleotide sequence ID" value="NZ_VZRB01000024.1"/>
</dbReference>
<dbReference type="AlphaFoldDB" id="A0A6H9UUK7"/>
<sequence>MRTSRISDGSVTALLVVDDVRVREAMKDLLSAAAGFRLVAAVADPAEAVEQAARHAPHIGIVDLWSTAAQVSRGLNVVTALCQCGVAVLALTPRERVGALALEAGAAAFVDKGCGPDQVLEAARSVAGARSGVPTAPRGEIRADPA</sequence>
<dbReference type="Pfam" id="PF00072">
    <property type="entry name" value="Response_reg"/>
    <property type="match status" value="1"/>
</dbReference>